<feature type="compositionally biased region" description="Pro residues" evidence="1">
    <location>
        <begin position="128"/>
        <end position="141"/>
    </location>
</feature>
<keyword evidence="2" id="KW-0472">Membrane</keyword>
<keyword evidence="5" id="KW-1185">Reference proteome</keyword>
<evidence type="ECO:0000313" key="5">
    <source>
        <dbReference type="Proteomes" id="UP000030693"/>
    </source>
</evidence>
<dbReference type="Pfam" id="PF05439">
    <property type="entry name" value="JTB"/>
    <property type="match status" value="1"/>
</dbReference>
<reference evidence="4" key="1">
    <citation type="submission" date="2013-04" db="EMBL/GenBank/DDBJ databases">
        <title>The Genome Sequence of Fonticula alba ATCC 38817.</title>
        <authorList>
            <consortium name="The Broad Institute Genomics Platform"/>
            <person name="Russ C."/>
            <person name="Cuomo C."/>
            <person name="Burger G."/>
            <person name="Gray M.W."/>
            <person name="Holland P.W.H."/>
            <person name="King N."/>
            <person name="Lang F.B.F."/>
            <person name="Roger A.J."/>
            <person name="Ruiz-Trillo I."/>
            <person name="Brown M."/>
            <person name="Walker B."/>
            <person name="Young S."/>
            <person name="Zeng Q."/>
            <person name="Gargeya S."/>
            <person name="Fitzgerald M."/>
            <person name="Haas B."/>
            <person name="Abouelleil A."/>
            <person name="Allen A.W."/>
            <person name="Alvarado L."/>
            <person name="Arachchi H.M."/>
            <person name="Berlin A.M."/>
            <person name="Chapman S.B."/>
            <person name="Gainer-Dewar J."/>
            <person name="Goldberg J."/>
            <person name="Griggs A."/>
            <person name="Gujja S."/>
            <person name="Hansen M."/>
            <person name="Howarth C."/>
            <person name="Imamovic A."/>
            <person name="Ireland A."/>
            <person name="Larimer J."/>
            <person name="McCowan C."/>
            <person name="Murphy C."/>
            <person name="Pearson M."/>
            <person name="Poon T.W."/>
            <person name="Priest M."/>
            <person name="Roberts A."/>
            <person name="Saif S."/>
            <person name="Shea T."/>
            <person name="Sisk P."/>
            <person name="Sykes S."/>
            <person name="Wortman J."/>
            <person name="Nusbaum C."/>
            <person name="Birren B."/>
        </authorList>
    </citation>
    <scope>NUCLEOTIDE SEQUENCE [LARGE SCALE GENOMIC DNA]</scope>
    <source>
        <strain evidence="4">ATCC 38817</strain>
    </source>
</reference>
<evidence type="ECO:0000256" key="2">
    <source>
        <dbReference type="SAM" id="Phobius"/>
    </source>
</evidence>
<organism evidence="4">
    <name type="scientific">Fonticula alba</name>
    <name type="common">Slime mold</name>
    <dbReference type="NCBI Taxonomy" id="691883"/>
    <lineage>
        <taxon>Eukaryota</taxon>
        <taxon>Rotosphaerida</taxon>
        <taxon>Fonticulaceae</taxon>
        <taxon>Fonticula</taxon>
    </lineage>
</organism>
<sequence length="230" mass="24783">MGTSGCGRAWGALPRLLLLLLGASLLLVALAVPRGLAHSTSTSGSAPHDCNTPPKPVRRFFSRSLPAWQDPFRKYRISYYERVLRGEIPAAPTLPPLFETDDGHDSEAASRQPSGSGGSASGARPDSGPRPPAPAPEKPRAPAPCPLLIACSACTPSMMEHPQCMPTGYVSSYDCPTGLVLRPCEKPGKFRRVSYIVFLLVAGVGFLLALAFLRIRRRKHRSALDRVMKL</sequence>
<keyword evidence="3" id="KW-0732">Signal</keyword>
<feature type="chain" id="PRO_5001566499" evidence="3">
    <location>
        <begin position="32"/>
        <end position="230"/>
    </location>
</feature>
<name>A0A058ZDH5_FONAL</name>
<keyword evidence="2" id="KW-1133">Transmembrane helix</keyword>
<proteinExistence type="predicted"/>
<evidence type="ECO:0000256" key="1">
    <source>
        <dbReference type="SAM" id="MobiDB-lite"/>
    </source>
</evidence>
<feature type="signal peptide" evidence="3">
    <location>
        <begin position="1"/>
        <end position="31"/>
    </location>
</feature>
<feature type="transmembrane region" description="Helical" evidence="2">
    <location>
        <begin position="193"/>
        <end position="213"/>
    </location>
</feature>
<dbReference type="AlphaFoldDB" id="A0A058ZDH5"/>
<gene>
    <name evidence="4" type="ORF">H696_01403</name>
</gene>
<dbReference type="Proteomes" id="UP000030693">
    <property type="component" value="Unassembled WGS sequence"/>
</dbReference>
<dbReference type="GO" id="GO:0016020">
    <property type="term" value="C:membrane"/>
    <property type="evidence" value="ECO:0007669"/>
    <property type="project" value="InterPro"/>
</dbReference>
<dbReference type="EMBL" id="KB932202">
    <property type="protein sequence ID" value="KCV71996.1"/>
    <property type="molecule type" value="Genomic_DNA"/>
</dbReference>
<feature type="region of interest" description="Disordered" evidence="1">
    <location>
        <begin position="91"/>
        <end position="141"/>
    </location>
</feature>
<dbReference type="RefSeq" id="XP_009493574.1">
    <property type="nucleotide sequence ID" value="XM_009495299.1"/>
</dbReference>
<dbReference type="InterPro" id="IPR008657">
    <property type="entry name" value="JTB"/>
</dbReference>
<dbReference type="GeneID" id="20526128"/>
<protein>
    <submittedName>
        <fullName evidence="4">Uncharacterized protein</fullName>
    </submittedName>
</protein>
<evidence type="ECO:0000313" key="4">
    <source>
        <dbReference type="EMBL" id="KCV71996.1"/>
    </source>
</evidence>
<evidence type="ECO:0000256" key="3">
    <source>
        <dbReference type="SAM" id="SignalP"/>
    </source>
</evidence>
<accession>A0A058ZDH5</accession>
<keyword evidence="2" id="KW-0812">Transmembrane</keyword>